<dbReference type="SUPFAM" id="SSF55174">
    <property type="entry name" value="Alpha-L RNA-binding motif"/>
    <property type="match status" value="1"/>
</dbReference>
<organism evidence="2 3">
    <name type="scientific">Pelosinus baikalensis</name>
    <dbReference type="NCBI Taxonomy" id="2892015"/>
    <lineage>
        <taxon>Bacteria</taxon>
        <taxon>Bacillati</taxon>
        <taxon>Bacillota</taxon>
        <taxon>Negativicutes</taxon>
        <taxon>Selenomonadales</taxon>
        <taxon>Sporomusaceae</taxon>
        <taxon>Pelosinus</taxon>
    </lineage>
</organism>
<proteinExistence type="predicted"/>
<dbReference type="PROSITE" id="PS50889">
    <property type="entry name" value="S4"/>
    <property type="match status" value="1"/>
</dbReference>
<dbReference type="EMBL" id="JAJHJB010000033">
    <property type="protein sequence ID" value="MCC5467432.1"/>
    <property type="molecule type" value="Genomic_DNA"/>
</dbReference>
<comment type="caution">
    <text evidence="2">The sequence shown here is derived from an EMBL/GenBank/DDBJ whole genome shotgun (WGS) entry which is preliminary data.</text>
</comment>
<evidence type="ECO:0000313" key="2">
    <source>
        <dbReference type="EMBL" id="MCC5467432.1"/>
    </source>
</evidence>
<dbReference type="RefSeq" id="WP_229536436.1">
    <property type="nucleotide sequence ID" value="NZ_JAJHJB010000033.1"/>
</dbReference>
<dbReference type="Pfam" id="PF13275">
    <property type="entry name" value="S4_2"/>
    <property type="match status" value="1"/>
</dbReference>
<dbReference type="Gene3D" id="3.10.290.10">
    <property type="entry name" value="RNA-binding S4 domain"/>
    <property type="match status" value="1"/>
</dbReference>
<keyword evidence="1" id="KW-0694">RNA-binding</keyword>
<keyword evidence="3" id="KW-1185">Reference proteome</keyword>
<protein>
    <submittedName>
        <fullName evidence="2">RNA-binding S4 domain-containing protein</fullName>
    </submittedName>
</protein>
<reference evidence="2" key="1">
    <citation type="submission" date="2021-11" db="EMBL/GenBank/DDBJ databases">
        <title>Description of a new species Pelosinus isolated from the bottom sediments of Lake Baikal.</title>
        <authorList>
            <person name="Zakharyuk A."/>
        </authorList>
    </citation>
    <scope>NUCLEOTIDE SEQUENCE</scope>
    <source>
        <strain evidence="2">Bkl1</strain>
    </source>
</reference>
<accession>A0ABS8HZ81</accession>
<dbReference type="Proteomes" id="UP001165492">
    <property type="component" value="Unassembled WGS sequence"/>
</dbReference>
<dbReference type="InterPro" id="IPR036986">
    <property type="entry name" value="S4_RNA-bd_sf"/>
</dbReference>
<gene>
    <name evidence="2" type="ORF">LMF89_19030</name>
</gene>
<sequence>MEEIGISTATIQLDQFLKWAGIIESGGQVKLLIEDGLVFINDTQIHERRKKIQPGDIVEITDIGKWKVTTE</sequence>
<evidence type="ECO:0000256" key="1">
    <source>
        <dbReference type="PROSITE-ProRule" id="PRU00182"/>
    </source>
</evidence>
<dbReference type="CDD" id="cd00165">
    <property type="entry name" value="S4"/>
    <property type="match status" value="1"/>
</dbReference>
<name>A0ABS8HZ81_9FIRM</name>
<evidence type="ECO:0000313" key="3">
    <source>
        <dbReference type="Proteomes" id="UP001165492"/>
    </source>
</evidence>